<reference evidence="1 2" key="1">
    <citation type="journal article" date="2024" name="Genome Biol. Evol.">
        <title>Chromosome-level genome assembly of the viviparous eelpout Zoarces viviparus.</title>
        <authorList>
            <person name="Fuhrmann N."/>
            <person name="Brasseur M.V."/>
            <person name="Bakowski C.E."/>
            <person name="Podsiadlowski L."/>
            <person name="Prost S."/>
            <person name="Krehenwinkel H."/>
            <person name="Mayer C."/>
        </authorList>
    </citation>
    <scope>NUCLEOTIDE SEQUENCE [LARGE SCALE GENOMIC DNA]</scope>
    <source>
        <strain evidence="1">NO-MEL_2022_Ind0_liver</strain>
    </source>
</reference>
<dbReference type="AlphaFoldDB" id="A0AAW1E5S8"/>
<evidence type="ECO:0000313" key="2">
    <source>
        <dbReference type="Proteomes" id="UP001488805"/>
    </source>
</evidence>
<dbReference type="EMBL" id="JBCEZU010000538">
    <property type="protein sequence ID" value="KAK9517570.1"/>
    <property type="molecule type" value="Genomic_DNA"/>
</dbReference>
<gene>
    <name evidence="1" type="ORF">VZT92_022929</name>
</gene>
<evidence type="ECO:0000313" key="1">
    <source>
        <dbReference type="EMBL" id="KAK9517570.1"/>
    </source>
</evidence>
<accession>A0AAW1E5S8</accession>
<organism evidence="1 2">
    <name type="scientific">Zoarces viviparus</name>
    <name type="common">Viviparous eelpout</name>
    <name type="synonym">Blennius viviparus</name>
    <dbReference type="NCBI Taxonomy" id="48416"/>
    <lineage>
        <taxon>Eukaryota</taxon>
        <taxon>Metazoa</taxon>
        <taxon>Chordata</taxon>
        <taxon>Craniata</taxon>
        <taxon>Vertebrata</taxon>
        <taxon>Euteleostomi</taxon>
        <taxon>Actinopterygii</taxon>
        <taxon>Neopterygii</taxon>
        <taxon>Teleostei</taxon>
        <taxon>Neoteleostei</taxon>
        <taxon>Acanthomorphata</taxon>
        <taxon>Eupercaria</taxon>
        <taxon>Perciformes</taxon>
        <taxon>Cottioidei</taxon>
        <taxon>Zoarcales</taxon>
        <taxon>Zoarcidae</taxon>
        <taxon>Zoarcinae</taxon>
        <taxon>Zoarces</taxon>
    </lineage>
</organism>
<proteinExistence type="predicted"/>
<sequence>MLGGGRGKRGRALRGYNCTGYDETGTIIYRLCAGRLWASGCDEFWRYLTRSLTEYSGDDAISQHRS</sequence>
<keyword evidence="2" id="KW-1185">Reference proteome</keyword>
<protein>
    <submittedName>
        <fullName evidence="1">Uncharacterized protein</fullName>
    </submittedName>
</protein>
<name>A0AAW1E5S8_ZOAVI</name>
<comment type="caution">
    <text evidence="1">The sequence shown here is derived from an EMBL/GenBank/DDBJ whole genome shotgun (WGS) entry which is preliminary data.</text>
</comment>
<dbReference type="Proteomes" id="UP001488805">
    <property type="component" value="Unassembled WGS sequence"/>
</dbReference>